<comment type="pathway">
    <text evidence="2">Amino-acid biosynthesis; L-valine biosynthesis; L-valine from pyruvate: step 4/4.</text>
</comment>
<sequence length="278" mass="32681">MKFIFNGSFFEDKNALFGSLNRAFLYGDYLAEYAKVSDGKILLWEEHYFNLMASMRIFRMKIPLSFTQEFLAEEIQRVLKENSIQQAKIRISVYRNADQDELLTKASISYLIEIVQENQNSEYYWNRNQAEIDVFKDYTINPSFYTQVNSHKPEEIIAVAYSQENEYQDLVLLNPEKRIARTLLGTPFIIQGNQVKTPKLSEGGIRSITRNYLGQLLEKSDEFTFEESEIFPFELQKSDEMFILVESEGIQSIHQNRKKTYDTRKTEEIFKLLNSNLV</sequence>
<organism evidence="9 10">
    <name type="scientific">Moheibacter stercoris</name>
    <dbReference type="NCBI Taxonomy" id="1628251"/>
    <lineage>
        <taxon>Bacteria</taxon>
        <taxon>Pseudomonadati</taxon>
        <taxon>Bacteroidota</taxon>
        <taxon>Flavobacteriia</taxon>
        <taxon>Flavobacteriales</taxon>
        <taxon>Weeksellaceae</taxon>
        <taxon>Moheibacter</taxon>
    </lineage>
</organism>
<accession>A0ABV2LVR6</accession>
<comment type="catalytic activity">
    <reaction evidence="6">
        <text>L-valine + 2-oxoglutarate = 3-methyl-2-oxobutanoate + L-glutamate</text>
        <dbReference type="Rhea" id="RHEA:24813"/>
        <dbReference type="ChEBI" id="CHEBI:11851"/>
        <dbReference type="ChEBI" id="CHEBI:16810"/>
        <dbReference type="ChEBI" id="CHEBI:29985"/>
        <dbReference type="ChEBI" id="CHEBI:57762"/>
        <dbReference type="EC" id="2.6.1.42"/>
    </reaction>
</comment>
<protein>
    <recommendedName>
        <fullName evidence="5">branched-chain-amino-acid transaminase</fullName>
        <ecNumber evidence="5">2.6.1.42</ecNumber>
    </recommendedName>
</protein>
<comment type="similarity">
    <text evidence="4">Belongs to the class-IV pyridoxal-phosphate-dependent aminotransferase family.</text>
</comment>
<evidence type="ECO:0000256" key="4">
    <source>
        <dbReference type="ARBA" id="ARBA00009320"/>
    </source>
</evidence>
<comment type="pathway">
    <text evidence="1">Amino-acid biosynthesis; L-isoleucine biosynthesis; L-isoleucine from 2-oxobutanoate: step 4/4.</text>
</comment>
<dbReference type="Proteomes" id="UP001549146">
    <property type="component" value="Unassembled WGS sequence"/>
</dbReference>
<dbReference type="PANTHER" id="PTHR42743:SF11">
    <property type="entry name" value="AMINODEOXYCHORISMATE LYASE"/>
    <property type="match status" value="1"/>
</dbReference>
<dbReference type="EC" id="2.6.1.42" evidence="5"/>
<comment type="catalytic activity">
    <reaction evidence="8">
        <text>L-leucine + 2-oxoglutarate = 4-methyl-2-oxopentanoate + L-glutamate</text>
        <dbReference type="Rhea" id="RHEA:18321"/>
        <dbReference type="ChEBI" id="CHEBI:16810"/>
        <dbReference type="ChEBI" id="CHEBI:17865"/>
        <dbReference type="ChEBI" id="CHEBI:29985"/>
        <dbReference type="ChEBI" id="CHEBI:57427"/>
        <dbReference type="EC" id="2.6.1.42"/>
    </reaction>
</comment>
<evidence type="ECO:0000256" key="8">
    <source>
        <dbReference type="ARBA" id="ARBA00049229"/>
    </source>
</evidence>
<dbReference type="EMBL" id="JBEPMO010000009">
    <property type="protein sequence ID" value="MET3732219.1"/>
    <property type="molecule type" value="Genomic_DNA"/>
</dbReference>
<evidence type="ECO:0000256" key="5">
    <source>
        <dbReference type="ARBA" id="ARBA00013053"/>
    </source>
</evidence>
<keyword evidence="10" id="KW-1185">Reference proteome</keyword>
<evidence type="ECO:0000256" key="3">
    <source>
        <dbReference type="ARBA" id="ARBA00005072"/>
    </source>
</evidence>
<evidence type="ECO:0000313" key="9">
    <source>
        <dbReference type="EMBL" id="MET3732219.1"/>
    </source>
</evidence>
<gene>
    <name evidence="9" type="ORF">ABID46_001806</name>
</gene>
<dbReference type="InterPro" id="IPR050571">
    <property type="entry name" value="Class-IV_PLP-Dep_Aminotrnsfr"/>
</dbReference>
<dbReference type="PANTHER" id="PTHR42743">
    <property type="entry name" value="AMINO-ACID AMINOTRANSFERASE"/>
    <property type="match status" value="1"/>
</dbReference>
<keyword evidence="9" id="KW-0808">Transferase</keyword>
<name>A0ABV2LVR6_9FLAO</name>
<keyword evidence="9" id="KW-0032">Aminotransferase</keyword>
<dbReference type="Gene3D" id="3.20.10.10">
    <property type="entry name" value="D-amino Acid Aminotransferase, subunit A, domain 2"/>
    <property type="match status" value="1"/>
</dbReference>
<comment type="caution">
    <text evidence="9">The sequence shown here is derived from an EMBL/GenBank/DDBJ whole genome shotgun (WGS) entry which is preliminary data.</text>
</comment>
<evidence type="ECO:0000256" key="7">
    <source>
        <dbReference type="ARBA" id="ARBA00048798"/>
    </source>
</evidence>
<dbReference type="Gene3D" id="3.30.470.10">
    <property type="match status" value="1"/>
</dbReference>
<evidence type="ECO:0000313" key="10">
    <source>
        <dbReference type="Proteomes" id="UP001549146"/>
    </source>
</evidence>
<dbReference type="GO" id="GO:0004084">
    <property type="term" value="F:branched-chain-amino-acid transaminase activity"/>
    <property type="evidence" value="ECO:0007669"/>
    <property type="project" value="UniProtKB-EC"/>
</dbReference>
<dbReference type="RefSeq" id="WP_354509237.1">
    <property type="nucleotide sequence ID" value="NZ_JBEPMO010000009.1"/>
</dbReference>
<dbReference type="InterPro" id="IPR043132">
    <property type="entry name" value="BCAT-like_C"/>
</dbReference>
<dbReference type="InterPro" id="IPR043131">
    <property type="entry name" value="BCAT-like_N"/>
</dbReference>
<evidence type="ECO:0000256" key="6">
    <source>
        <dbReference type="ARBA" id="ARBA00048212"/>
    </source>
</evidence>
<dbReference type="InterPro" id="IPR001544">
    <property type="entry name" value="Aminotrans_IV"/>
</dbReference>
<reference evidence="9 10" key="1">
    <citation type="submission" date="2024-06" db="EMBL/GenBank/DDBJ databases">
        <title>Genomic Encyclopedia of Type Strains, Phase IV (KMG-IV): sequencing the most valuable type-strain genomes for metagenomic binning, comparative biology and taxonomic classification.</title>
        <authorList>
            <person name="Goeker M."/>
        </authorList>
    </citation>
    <scope>NUCLEOTIDE SEQUENCE [LARGE SCALE GENOMIC DNA]</scope>
    <source>
        <strain evidence="9 10">DSM 29388</strain>
    </source>
</reference>
<dbReference type="Pfam" id="PF01063">
    <property type="entry name" value="Aminotran_4"/>
    <property type="match status" value="1"/>
</dbReference>
<comment type="pathway">
    <text evidence="3">Amino-acid biosynthesis; L-leucine biosynthesis; L-leucine from 3-methyl-2-oxobutanoate: step 4/4.</text>
</comment>
<comment type="catalytic activity">
    <reaction evidence="7">
        <text>L-isoleucine + 2-oxoglutarate = (S)-3-methyl-2-oxopentanoate + L-glutamate</text>
        <dbReference type="Rhea" id="RHEA:24801"/>
        <dbReference type="ChEBI" id="CHEBI:16810"/>
        <dbReference type="ChEBI" id="CHEBI:29985"/>
        <dbReference type="ChEBI" id="CHEBI:35146"/>
        <dbReference type="ChEBI" id="CHEBI:58045"/>
        <dbReference type="EC" id="2.6.1.42"/>
    </reaction>
</comment>
<dbReference type="InterPro" id="IPR036038">
    <property type="entry name" value="Aminotransferase-like"/>
</dbReference>
<evidence type="ECO:0000256" key="2">
    <source>
        <dbReference type="ARBA" id="ARBA00004931"/>
    </source>
</evidence>
<evidence type="ECO:0000256" key="1">
    <source>
        <dbReference type="ARBA" id="ARBA00004824"/>
    </source>
</evidence>
<proteinExistence type="inferred from homology"/>
<dbReference type="SUPFAM" id="SSF56752">
    <property type="entry name" value="D-aminoacid aminotransferase-like PLP-dependent enzymes"/>
    <property type="match status" value="1"/>
</dbReference>